<dbReference type="PROSITE" id="PS51898">
    <property type="entry name" value="TYR_RECOMBINASE"/>
    <property type="match status" value="1"/>
</dbReference>
<keyword evidence="8" id="KW-1185">Reference proteome</keyword>
<keyword evidence="2 4" id="KW-0238">DNA-binding</keyword>
<dbReference type="EMBL" id="BAAAPU010000009">
    <property type="protein sequence ID" value="GAA1987185.1"/>
    <property type="molecule type" value="Genomic_DNA"/>
</dbReference>
<dbReference type="InterPro" id="IPR044068">
    <property type="entry name" value="CB"/>
</dbReference>
<dbReference type="Gene3D" id="1.10.150.130">
    <property type="match status" value="1"/>
</dbReference>
<dbReference type="InterPro" id="IPR002104">
    <property type="entry name" value="Integrase_catalytic"/>
</dbReference>
<keyword evidence="1" id="KW-0229">DNA integration</keyword>
<evidence type="ECO:0000259" key="5">
    <source>
        <dbReference type="PROSITE" id="PS51898"/>
    </source>
</evidence>
<comment type="caution">
    <text evidence="7">The sequence shown here is derived from an EMBL/GenBank/DDBJ whole genome shotgun (WGS) entry which is preliminary data.</text>
</comment>
<evidence type="ECO:0000256" key="2">
    <source>
        <dbReference type="ARBA" id="ARBA00023125"/>
    </source>
</evidence>
<dbReference type="PANTHER" id="PTHR30349:SF81">
    <property type="entry name" value="TYROSINE RECOMBINASE XERC"/>
    <property type="match status" value="1"/>
</dbReference>
<feature type="domain" description="Core-binding (CB)" evidence="6">
    <location>
        <begin position="4"/>
        <end position="86"/>
    </location>
</feature>
<dbReference type="Proteomes" id="UP001500013">
    <property type="component" value="Unassembled WGS sequence"/>
</dbReference>
<dbReference type="Pfam" id="PF02899">
    <property type="entry name" value="Phage_int_SAM_1"/>
    <property type="match status" value="1"/>
</dbReference>
<dbReference type="PANTHER" id="PTHR30349">
    <property type="entry name" value="PHAGE INTEGRASE-RELATED"/>
    <property type="match status" value="1"/>
</dbReference>
<evidence type="ECO:0000313" key="8">
    <source>
        <dbReference type="Proteomes" id="UP001500013"/>
    </source>
</evidence>
<dbReference type="Gene3D" id="1.10.443.10">
    <property type="entry name" value="Intergrase catalytic core"/>
    <property type="match status" value="1"/>
</dbReference>
<dbReference type="InterPro" id="IPR010998">
    <property type="entry name" value="Integrase_recombinase_N"/>
</dbReference>
<evidence type="ECO:0000256" key="3">
    <source>
        <dbReference type="ARBA" id="ARBA00023172"/>
    </source>
</evidence>
<dbReference type="InterPro" id="IPR013762">
    <property type="entry name" value="Integrase-like_cat_sf"/>
</dbReference>
<feature type="domain" description="Tyr recombinase" evidence="5">
    <location>
        <begin position="107"/>
        <end position="297"/>
    </location>
</feature>
<evidence type="ECO:0000256" key="4">
    <source>
        <dbReference type="PROSITE-ProRule" id="PRU01248"/>
    </source>
</evidence>
<name>A0ABN2SIU6_9MICO</name>
<protein>
    <recommendedName>
        <fullName evidence="9">Site-specific recombinase XerD</fullName>
    </recommendedName>
</protein>
<dbReference type="CDD" id="cd00397">
    <property type="entry name" value="DNA_BRE_C"/>
    <property type="match status" value="1"/>
</dbReference>
<evidence type="ECO:0000256" key="1">
    <source>
        <dbReference type="ARBA" id="ARBA00022908"/>
    </source>
</evidence>
<proteinExistence type="predicted"/>
<organism evidence="7 8">
    <name type="scientific">Terrabacter lapilli</name>
    <dbReference type="NCBI Taxonomy" id="436231"/>
    <lineage>
        <taxon>Bacteria</taxon>
        <taxon>Bacillati</taxon>
        <taxon>Actinomycetota</taxon>
        <taxon>Actinomycetes</taxon>
        <taxon>Micrococcales</taxon>
        <taxon>Intrasporangiaceae</taxon>
        <taxon>Terrabacter</taxon>
    </lineage>
</organism>
<gene>
    <name evidence="7" type="ORF">GCM10009817_30870</name>
</gene>
<dbReference type="InterPro" id="IPR004107">
    <property type="entry name" value="Integrase_SAM-like_N"/>
</dbReference>
<accession>A0ABN2SIU6</accession>
<dbReference type="Pfam" id="PF00589">
    <property type="entry name" value="Phage_integrase"/>
    <property type="match status" value="1"/>
</dbReference>
<evidence type="ECO:0000313" key="7">
    <source>
        <dbReference type="EMBL" id="GAA1987185.1"/>
    </source>
</evidence>
<dbReference type="InterPro" id="IPR011010">
    <property type="entry name" value="DNA_brk_join_enz"/>
</dbReference>
<evidence type="ECO:0000259" key="6">
    <source>
        <dbReference type="PROSITE" id="PS51900"/>
    </source>
</evidence>
<dbReference type="SUPFAM" id="SSF56349">
    <property type="entry name" value="DNA breaking-rejoining enzymes"/>
    <property type="match status" value="1"/>
</dbReference>
<dbReference type="PROSITE" id="PS51900">
    <property type="entry name" value="CB"/>
    <property type="match status" value="1"/>
</dbReference>
<evidence type="ECO:0008006" key="9">
    <source>
        <dbReference type="Google" id="ProtNLM"/>
    </source>
</evidence>
<keyword evidence="3" id="KW-0233">DNA recombination</keyword>
<dbReference type="InterPro" id="IPR050090">
    <property type="entry name" value="Tyrosine_recombinase_XerCD"/>
</dbReference>
<reference evidence="7 8" key="1">
    <citation type="journal article" date="2019" name="Int. J. Syst. Evol. Microbiol.">
        <title>The Global Catalogue of Microorganisms (GCM) 10K type strain sequencing project: providing services to taxonomists for standard genome sequencing and annotation.</title>
        <authorList>
            <consortium name="The Broad Institute Genomics Platform"/>
            <consortium name="The Broad Institute Genome Sequencing Center for Infectious Disease"/>
            <person name="Wu L."/>
            <person name="Ma J."/>
        </authorList>
    </citation>
    <scope>NUCLEOTIDE SEQUENCE [LARGE SCALE GENOMIC DNA]</scope>
    <source>
        <strain evidence="7 8">JCM 15628</strain>
    </source>
</reference>
<sequence>MSAADLRLLAASWALALRADRKSPQTLKTYSDGVRFYLAWCEAQVADPLARASLRAWVAELLDSGAAASTAVARQLAVRRFAAWLADEGEIATDPFLGFKAPKLDQRVIEPLTDDQLRALLKACQPPKGATPLEALRHRRDEAIVRLMLETGARAGEVVAMAVDDVDLTAGTAIVRRGKGGKGRLVPVGPQAAQAIDRYLRLRRHHRLGATTTELWLGDRGKGFTYDALHKSLGERAQAAGITGFHPHRMRHTAAHRWLAAGGSEGGLMAVAGWTRPDMLLRYTKAQASARAAEEAARLNLGAL</sequence>